<name>A0ABM7UTB0_9STRE</name>
<proteinExistence type="predicted"/>
<organism evidence="1 2">
    <name type="scientific">Streptococcus toyakuensis</name>
    <dbReference type="NCBI Taxonomy" id="2819619"/>
    <lineage>
        <taxon>Bacteria</taxon>
        <taxon>Bacillati</taxon>
        <taxon>Bacillota</taxon>
        <taxon>Bacilli</taxon>
        <taxon>Lactobacillales</taxon>
        <taxon>Streptococcaceae</taxon>
        <taxon>Streptococcus</taxon>
        <taxon>Streptococcus mitis group</taxon>
    </lineage>
</organism>
<keyword evidence="2" id="KW-1185">Reference proteome</keyword>
<evidence type="ECO:0000313" key="1">
    <source>
        <dbReference type="EMBL" id="BDB08296.1"/>
    </source>
</evidence>
<reference evidence="1" key="1">
    <citation type="journal article" date="2022" name="J Glob Antimicrob Resist">
        <title>Identification and characterisation of a novel multidrug-resistant streptococcus, Streptococcus toyakuensis sp. nov., from a blood sample.</title>
        <authorList>
            <person name="Wajima T."/>
            <person name="Hagimoto A."/>
            <person name="Tanaka E."/>
            <person name="Kawamura Y."/>
            <person name="Nakaminami H."/>
        </authorList>
    </citation>
    <scope>NUCLEOTIDE SEQUENCE</scope>
    <source>
        <strain evidence="1">TP1632</strain>
    </source>
</reference>
<evidence type="ECO:0000313" key="2">
    <source>
        <dbReference type="Proteomes" id="UP001060027"/>
    </source>
</evidence>
<sequence>MGEKFKEFYFTGDQRLHNLDELEKEYEQKSGDISSYRGRIFCPECRIAELAFTHKTSKKRAFLSTLPSSGHMADCSLKYESVSRKEIKDYVSNLGEEEMQDRLEAMLNRMLPREREENQIPANDEGDNPFTILVGREGQPNTRKCIPRKSLKSWFDKDEENNVFLFYGSVHLEVKEFKTKLGETQYRLIVKTKQDGEWKIKTTIYRGKNKDKIDQHQNYDLAIIGQIEFYNNHPQIKTVSSSSIMFRRSQG</sequence>
<dbReference type="EMBL" id="AP024523">
    <property type="protein sequence ID" value="BDB08296.1"/>
    <property type="molecule type" value="Genomic_DNA"/>
</dbReference>
<protein>
    <submittedName>
        <fullName evidence="1">Uncharacterized protein</fullName>
    </submittedName>
</protein>
<dbReference type="RefSeq" id="WP_049531669.1">
    <property type="nucleotide sequence ID" value="NZ_AP024523.1"/>
</dbReference>
<gene>
    <name evidence="1" type="ORF">STYK_01100</name>
</gene>
<accession>A0ABM7UTB0</accession>
<dbReference type="Proteomes" id="UP001060027">
    <property type="component" value="Chromosome"/>
</dbReference>